<dbReference type="InterPro" id="IPR003838">
    <property type="entry name" value="ABC3_permease_C"/>
</dbReference>
<feature type="transmembrane region" description="Helical" evidence="7">
    <location>
        <begin position="1055"/>
        <end position="1076"/>
    </location>
</feature>
<comment type="subcellular location">
    <subcellularLocation>
        <location evidence="1">Cell membrane</location>
        <topology evidence="1">Multi-pass membrane protein</topology>
    </subcellularLocation>
</comment>
<name>A0A2V4MVH6_9ACTN</name>
<organism evidence="9 10">
    <name type="scientific">Streptomyces tateyamensis</name>
    <dbReference type="NCBI Taxonomy" id="565073"/>
    <lineage>
        <taxon>Bacteria</taxon>
        <taxon>Bacillati</taxon>
        <taxon>Actinomycetota</taxon>
        <taxon>Actinomycetes</taxon>
        <taxon>Kitasatosporales</taxon>
        <taxon>Streptomycetaceae</taxon>
        <taxon>Streptomyces</taxon>
    </lineage>
</organism>
<gene>
    <name evidence="9" type="ORF">C7C46_27080</name>
</gene>
<comment type="caution">
    <text evidence="9">The sequence shown here is derived from an EMBL/GenBank/DDBJ whole genome shotgun (WGS) entry which is preliminary data.</text>
</comment>
<keyword evidence="5 7" id="KW-0472">Membrane</keyword>
<sequence length="1139" mass="115762">MGGFVLRRLRSRLALAAAAALTVLLTAAVLATLGAFDAGVGAAGARQALHGQDRDRATVTVTADLPVGDVPKAEQRVRQLAGDVYGPVPGTVRSLVRSHAFGLPATGARTPDGKPVAPDLTTLATLDPAQVAVTAGRLPQPAAAGHPVEVAVPEIAVSRLGVKPTTLPLALHLVDRITNAGADVLVTGVYHSLDGTDPYWQLDPLGGRGLRVSGFTTYGPLLAPATAFSSGAIAQQGVSWLLTGDFDHVTTGQLDELRARTPGLLGEFQTDSGYSAASKLPDVLADLHNELLVARSTLVIGALQLAVLAVGALVLVTRLLSERQSTENALLTARGAAWYRVAGTTALEAGVLALPGALFGPLLVPVLLALLDRIGPLATAGVHLDGGLAPGDWVVSTAAALGAVLVVLAPTVAQAAGAALARRAGRRQALAGGLARSGADLALLALAVLAYLQLAHYGSGSGAGGGALSADASGQLGLDPVLVSAPTLALCAGTVLALRLLPLVARLGERWAARGRGLPAALAGWQFARRPRRNAGPVLLLVLAFSMGMLALGQAASLTTSQHDQAEFASVGGVRVSNVGLPALGQGAVLTSLPGGEHLLPVSRQEVPLPRGVMGQLLAVDTKAAAGQLTMRPDLLDQHSPAQVFGPLAAARTSGASGASGSDGILLPGTALVVSLDVQVESDYSTPVEQTGGFYPGYDPGGQNPDANAPSLVLILHDRFGTTFSTELNNLPAQGERRVSADLSAMFAAPAGRPATPLTLTGIQVSYSATMTGNLHQKLTVRQVGAADAPDAPFQPATVPAGLQWNATTVAADQQPLRTSPGSPEAKLGPVDAVLDPVTGQDVLALHYFTGLGTQPSVAKLTVKGGGTMPDEIAAVVTDDYLHATGARIGDNVPVQLGTNRLLFHIQNAVPVLPTVGGPNGGPSAALLADLPTIDRVIAANGDNPPAPDEWWLPSQGHGDPAPSRLAAALRTSIFPSRVQLDTALVDQARKDPLGAAPQSGLLALTVAAAVLAAIGFAAASIGAAGERAAEFAVLRALGAPHRQLARTAAAEQGILIALGLGVGALLGTALVHLVVPLTVLTPAAHRPVPAALVVLPLWQVLILLPALALLPVALTVLRVLRPARAADTIARLRNPEEM</sequence>
<dbReference type="Pfam" id="PF02687">
    <property type="entry name" value="FtsX"/>
    <property type="match status" value="1"/>
</dbReference>
<dbReference type="Proteomes" id="UP000248039">
    <property type="component" value="Unassembled WGS sequence"/>
</dbReference>
<dbReference type="PANTHER" id="PTHR30572">
    <property type="entry name" value="MEMBRANE COMPONENT OF TRANSPORTER-RELATED"/>
    <property type="match status" value="1"/>
</dbReference>
<evidence type="ECO:0000313" key="10">
    <source>
        <dbReference type="Proteomes" id="UP000248039"/>
    </source>
</evidence>
<feature type="domain" description="ABC3 transporter permease C-terminal" evidence="8">
    <location>
        <begin position="1005"/>
        <end position="1122"/>
    </location>
</feature>
<dbReference type="GO" id="GO:0022857">
    <property type="term" value="F:transmembrane transporter activity"/>
    <property type="evidence" value="ECO:0007669"/>
    <property type="project" value="TreeGrafter"/>
</dbReference>
<dbReference type="OrthoDB" id="5101691at2"/>
<accession>A0A2V4MVH6</accession>
<evidence type="ECO:0000256" key="3">
    <source>
        <dbReference type="ARBA" id="ARBA00022692"/>
    </source>
</evidence>
<dbReference type="AlphaFoldDB" id="A0A2V4MVH6"/>
<feature type="transmembrane region" description="Helical" evidence="7">
    <location>
        <begin position="341"/>
        <end position="364"/>
    </location>
</feature>
<evidence type="ECO:0000256" key="2">
    <source>
        <dbReference type="ARBA" id="ARBA00022475"/>
    </source>
</evidence>
<dbReference type="PANTHER" id="PTHR30572:SF4">
    <property type="entry name" value="ABC TRANSPORTER PERMEASE YTRF"/>
    <property type="match status" value="1"/>
</dbReference>
<dbReference type="EMBL" id="PYBW01000114">
    <property type="protein sequence ID" value="PYC71004.1"/>
    <property type="molecule type" value="Genomic_DNA"/>
</dbReference>
<evidence type="ECO:0000256" key="7">
    <source>
        <dbReference type="SAM" id="Phobius"/>
    </source>
</evidence>
<keyword evidence="3 7" id="KW-0812">Transmembrane</keyword>
<feature type="transmembrane region" description="Helical" evidence="7">
    <location>
        <begin position="481"/>
        <end position="501"/>
    </location>
</feature>
<dbReference type="GO" id="GO:0005886">
    <property type="term" value="C:plasma membrane"/>
    <property type="evidence" value="ECO:0007669"/>
    <property type="project" value="UniProtKB-SubCell"/>
</dbReference>
<feature type="transmembrane region" description="Helical" evidence="7">
    <location>
        <begin position="1002"/>
        <end position="1026"/>
    </location>
</feature>
<comment type="similarity">
    <text evidence="6">Belongs to the ABC-4 integral membrane protein family.</text>
</comment>
<evidence type="ECO:0000256" key="5">
    <source>
        <dbReference type="ARBA" id="ARBA00023136"/>
    </source>
</evidence>
<evidence type="ECO:0000256" key="6">
    <source>
        <dbReference type="ARBA" id="ARBA00038076"/>
    </source>
</evidence>
<feature type="transmembrane region" description="Helical" evidence="7">
    <location>
        <begin position="1096"/>
        <end position="1118"/>
    </location>
</feature>
<feature type="transmembrane region" description="Helical" evidence="7">
    <location>
        <begin position="298"/>
        <end position="320"/>
    </location>
</feature>
<keyword evidence="4 7" id="KW-1133">Transmembrane helix</keyword>
<reference evidence="9 10" key="1">
    <citation type="submission" date="2018-03" db="EMBL/GenBank/DDBJ databases">
        <title>Bioinformatic expansion and discovery of thiopeptide antibiotics.</title>
        <authorList>
            <person name="Schwalen C.J."/>
            <person name="Hudson G.A."/>
            <person name="Mitchell D.A."/>
        </authorList>
    </citation>
    <scope>NUCLEOTIDE SEQUENCE [LARGE SCALE GENOMIC DNA]</scope>
    <source>
        <strain evidence="9 10">ATCC 21389</strain>
    </source>
</reference>
<proteinExistence type="inferred from homology"/>
<evidence type="ECO:0000256" key="1">
    <source>
        <dbReference type="ARBA" id="ARBA00004651"/>
    </source>
</evidence>
<evidence type="ECO:0000256" key="4">
    <source>
        <dbReference type="ARBA" id="ARBA00022989"/>
    </source>
</evidence>
<keyword evidence="10" id="KW-1185">Reference proteome</keyword>
<dbReference type="RefSeq" id="WP_110672562.1">
    <property type="nucleotide sequence ID" value="NZ_PYBW01000114.1"/>
</dbReference>
<dbReference type="InterPro" id="IPR050250">
    <property type="entry name" value="Macrolide_Exporter_MacB"/>
</dbReference>
<feature type="transmembrane region" description="Helical" evidence="7">
    <location>
        <begin position="433"/>
        <end position="452"/>
    </location>
</feature>
<feature type="transmembrane region" description="Helical" evidence="7">
    <location>
        <begin position="538"/>
        <end position="556"/>
    </location>
</feature>
<feature type="transmembrane region" description="Helical" evidence="7">
    <location>
        <begin position="393"/>
        <end position="421"/>
    </location>
</feature>
<keyword evidence="2" id="KW-1003">Cell membrane</keyword>
<protein>
    <submittedName>
        <fullName evidence="9">Peptide ABC transporter permease</fullName>
    </submittedName>
</protein>
<evidence type="ECO:0000313" key="9">
    <source>
        <dbReference type="EMBL" id="PYC71004.1"/>
    </source>
</evidence>
<evidence type="ECO:0000259" key="8">
    <source>
        <dbReference type="Pfam" id="PF02687"/>
    </source>
</evidence>